<evidence type="ECO:0000259" key="2">
    <source>
        <dbReference type="Pfam" id="PF12439"/>
    </source>
</evidence>
<dbReference type="Gene3D" id="1.50.10.10">
    <property type="match status" value="1"/>
</dbReference>
<dbReference type="Proteomes" id="UP000823914">
    <property type="component" value="Unassembled WGS sequence"/>
</dbReference>
<proteinExistence type="predicted"/>
<dbReference type="Pfam" id="PF12439">
    <property type="entry name" value="GDE_N"/>
    <property type="match status" value="1"/>
</dbReference>
<feature type="domain" description="Glycogen debranching enzyme bacterial and archaeal type N-terminal" evidence="2">
    <location>
        <begin position="20"/>
        <end position="253"/>
    </location>
</feature>
<dbReference type="InterPro" id="IPR032790">
    <property type="entry name" value="GDE_C"/>
</dbReference>
<dbReference type="GO" id="GO:0005980">
    <property type="term" value="P:glycogen catabolic process"/>
    <property type="evidence" value="ECO:0007669"/>
    <property type="project" value="InterPro"/>
</dbReference>
<dbReference type="GO" id="GO:0004135">
    <property type="term" value="F:amylo-alpha-1,6-glucosidase activity"/>
    <property type="evidence" value="ECO:0007669"/>
    <property type="project" value="InterPro"/>
</dbReference>
<dbReference type="PANTHER" id="PTHR10569:SF2">
    <property type="entry name" value="GLYCOGEN DEBRANCHING ENZYME"/>
    <property type="match status" value="1"/>
</dbReference>
<reference evidence="3" key="1">
    <citation type="journal article" date="2021" name="PeerJ">
        <title>Extensive microbial diversity within the chicken gut microbiome revealed by metagenomics and culture.</title>
        <authorList>
            <person name="Gilroy R."/>
            <person name="Ravi A."/>
            <person name="Getino M."/>
            <person name="Pursley I."/>
            <person name="Horton D.L."/>
            <person name="Alikhan N.F."/>
            <person name="Baker D."/>
            <person name="Gharbi K."/>
            <person name="Hall N."/>
            <person name="Watson M."/>
            <person name="Adriaenssens E.M."/>
            <person name="Foster-Nyarko E."/>
            <person name="Jarju S."/>
            <person name="Secka A."/>
            <person name="Antonio M."/>
            <person name="Oren A."/>
            <person name="Chaudhuri R.R."/>
            <person name="La Ragione R."/>
            <person name="Hildebrand F."/>
            <person name="Pallen M.J."/>
        </authorList>
    </citation>
    <scope>NUCLEOTIDE SEQUENCE</scope>
    <source>
        <strain evidence="3">Gambia15-2214</strain>
    </source>
</reference>
<dbReference type="GO" id="GO:0004134">
    <property type="term" value="F:4-alpha-glucanotransferase activity"/>
    <property type="evidence" value="ECO:0007669"/>
    <property type="project" value="InterPro"/>
</dbReference>
<name>A0A9E2L2I9_9SPIR</name>
<dbReference type="PANTHER" id="PTHR10569">
    <property type="entry name" value="GLYCOGEN DEBRANCHING ENZYME"/>
    <property type="match status" value="1"/>
</dbReference>
<protein>
    <submittedName>
        <fullName evidence="3">Amylo-alpha-1,6-glucosidase</fullName>
    </submittedName>
</protein>
<feature type="domain" description="Glycogen debranching enzyme C-terminal" evidence="1">
    <location>
        <begin position="300"/>
        <end position="666"/>
    </location>
</feature>
<evidence type="ECO:0000313" key="3">
    <source>
        <dbReference type="EMBL" id="MBU3850035.1"/>
    </source>
</evidence>
<dbReference type="EMBL" id="JAHLFV010000133">
    <property type="protein sequence ID" value="MBU3850035.1"/>
    <property type="molecule type" value="Genomic_DNA"/>
</dbReference>
<reference evidence="3" key="2">
    <citation type="submission" date="2021-04" db="EMBL/GenBank/DDBJ databases">
        <authorList>
            <person name="Gilroy R."/>
        </authorList>
    </citation>
    <scope>NUCLEOTIDE SEQUENCE</scope>
    <source>
        <strain evidence="3">Gambia15-2214</strain>
    </source>
</reference>
<accession>A0A9E2L2I9</accession>
<organism evidence="3 4">
    <name type="scientific">Candidatus Treponema excrementipullorum</name>
    <dbReference type="NCBI Taxonomy" id="2838768"/>
    <lineage>
        <taxon>Bacteria</taxon>
        <taxon>Pseudomonadati</taxon>
        <taxon>Spirochaetota</taxon>
        <taxon>Spirochaetia</taxon>
        <taxon>Spirochaetales</taxon>
        <taxon>Treponemataceae</taxon>
        <taxon>Treponema</taxon>
    </lineage>
</organism>
<gene>
    <name evidence="3" type="ORF">IAA16_05675</name>
</gene>
<dbReference type="InterPro" id="IPR024742">
    <property type="entry name" value="Glycogen_debranch_N"/>
</dbReference>
<evidence type="ECO:0000313" key="4">
    <source>
        <dbReference type="Proteomes" id="UP000823914"/>
    </source>
</evidence>
<dbReference type="InterPro" id="IPR008928">
    <property type="entry name" value="6-hairpin_glycosidase_sf"/>
</dbReference>
<dbReference type="AlphaFoldDB" id="A0A9E2L2I9"/>
<dbReference type="InterPro" id="IPR010401">
    <property type="entry name" value="AGL/Gdb1"/>
</dbReference>
<sequence>MKYYYGKHHWKTLEQGEEHCYLMTNSLGGFSSQSIIGSCSRNDQALLMACTHSPNCRYNMIHRLDEQVQTENRIYILSSQDFQNHQKAQQGYQYLSNFTFEHYPQWSYLLSGVEILKTAILEEGKNTIGISYYIDNRSTSSLTLQVKPHMQFVPKGERVPYDQEFLFEARDEGACISVRPKDSESSHAEQKASRNAPVQDLRLYLKTNGSCKKTDTEFTDTLYYRRDIDDGKMTLGRCSANHVIEFQVLPGTTGTLDIVYGMEETLPSFNYIQEKTEQYHKTLLTQAGYTEELPRQLVLSAMQFISHRASTGKKTILAGYPFFEDWGRDTMIALPGCCLATKQYETAKAILETFMAYCHRGLMPNLFPEGSQSPLYNTVDAALLFILTVYEYEKHTGDTDFVERAYPVMEEIIKWYRQGTDFNIHMEEDGLITAGSGYHQVTWMDVRVENILPTPRHGKPVEINAYWYNALRMMEQWQKRGFGPQDQTQDYGTLADTVRESFRVQFWNQEADCLRDLVSGTKADDQIRCNQIWAVSLPFSLLSPQQEKAVVETVFRHLYTPYGLRTLSPEDPEFRPIYRGAQLDRDLAYHQGTVWVFPLGAYYRAYLKVHQYSAEAKHCVKRQLSYLHAALAEGCIGQLPEIYDGANPVESQGCFAQAWSVGEILRVWHYISNGEQL</sequence>
<dbReference type="Pfam" id="PF06202">
    <property type="entry name" value="GDE_C"/>
    <property type="match status" value="1"/>
</dbReference>
<dbReference type="FunFam" id="1.50.10.10:FF:000073">
    <property type="entry name" value="Glycogen debranching enzyme, hypothetical (TreX-like)"/>
    <property type="match status" value="1"/>
</dbReference>
<dbReference type="SUPFAM" id="SSF48208">
    <property type="entry name" value="Six-hairpin glycosidases"/>
    <property type="match status" value="1"/>
</dbReference>
<evidence type="ECO:0000259" key="1">
    <source>
        <dbReference type="Pfam" id="PF06202"/>
    </source>
</evidence>
<comment type="caution">
    <text evidence="3">The sequence shown here is derived from an EMBL/GenBank/DDBJ whole genome shotgun (WGS) entry which is preliminary data.</text>
</comment>
<dbReference type="InterPro" id="IPR012341">
    <property type="entry name" value="6hp_glycosidase-like_sf"/>
</dbReference>